<name>A0A6G0Z3H2_APHCR</name>
<dbReference type="PANTHER" id="PTHR11699">
    <property type="entry name" value="ALDEHYDE DEHYDROGENASE-RELATED"/>
    <property type="match status" value="1"/>
</dbReference>
<feature type="domain" description="Aldehyde dehydrogenase" evidence="1">
    <location>
        <begin position="7"/>
        <end position="71"/>
    </location>
</feature>
<accession>A0A6G0Z3H2</accession>
<dbReference type="InterPro" id="IPR015590">
    <property type="entry name" value="Aldehyde_DH_dom"/>
</dbReference>
<dbReference type="Proteomes" id="UP000478052">
    <property type="component" value="Unassembled WGS sequence"/>
</dbReference>
<gene>
    <name evidence="2" type="ORF">FWK35_00012009</name>
</gene>
<dbReference type="GO" id="GO:0016491">
    <property type="term" value="F:oxidoreductase activity"/>
    <property type="evidence" value="ECO:0007669"/>
    <property type="project" value="InterPro"/>
</dbReference>
<sequence length="105" mass="11714">MINGPYFTFIKCQPVGVVGSIIPWNYPTVIAVRKLAPALAIGCTVVLKPTEQTPFTALYLTALLKEINCPHANAFIVRHSKFGCNFRLPYRQSKQMPSDWSSKNS</sequence>
<keyword evidence="3" id="KW-1185">Reference proteome</keyword>
<dbReference type="SUPFAM" id="SSF53720">
    <property type="entry name" value="ALDH-like"/>
    <property type="match status" value="1"/>
</dbReference>
<protein>
    <submittedName>
        <fullName evidence="2">Aldehyde dehydrogenase-like isoform X1</fullName>
    </submittedName>
</protein>
<organism evidence="2 3">
    <name type="scientific">Aphis craccivora</name>
    <name type="common">Cowpea aphid</name>
    <dbReference type="NCBI Taxonomy" id="307492"/>
    <lineage>
        <taxon>Eukaryota</taxon>
        <taxon>Metazoa</taxon>
        <taxon>Ecdysozoa</taxon>
        <taxon>Arthropoda</taxon>
        <taxon>Hexapoda</taxon>
        <taxon>Insecta</taxon>
        <taxon>Pterygota</taxon>
        <taxon>Neoptera</taxon>
        <taxon>Paraneoptera</taxon>
        <taxon>Hemiptera</taxon>
        <taxon>Sternorrhyncha</taxon>
        <taxon>Aphidomorpha</taxon>
        <taxon>Aphidoidea</taxon>
        <taxon>Aphididae</taxon>
        <taxon>Aphidini</taxon>
        <taxon>Aphis</taxon>
        <taxon>Aphis</taxon>
    </lineage>
</organism>
<dbReference type="InterPro" id="IPR016162">
    <property type="entry name" value="Ald_DH_N"/>
</dbReference>
<comment type="caution">
    <text evidence="2">The sequence shown here is derived from an EMBL/GenBank/DDBJ whole genome shotgun (WGS) entry which is preliminary data.</text>
</comment>
<proteinExistence type="predicted"/>
<evidence type="ECO:0000259" key="1">
    <source>
        <dbReference type="Pfam" id="PF00171"/>
    </source>
</evidence>
<dbReference type="OrthoDB" id="310895at2759"/>
<dbReference type="Gene3D" id="3.40.605.10">
    <property type="entry name" value="Aldehyde Dehydrogenase, Chain A, domain 1"/>
    <property type="match status" value="1"/>
</dbReference>
<dbReference type="InterPro" id="IPR016161">
    <property type="entry name" value="Ald_DH/histidinol_DH"/>
</dbReference>
<dbReference type="Pfam" id="PF00171">
    <property type="entry name" value="Aldedh"/>
    <property type="match status" value="1"/>
</dbReference>
<reference evidence="2 3" key="1">
    <citation type="submission" date="2019-08" db="EMBL/GenBank/DDBJ databases">
        <title>Whole genome of Aphis craccivora.</title>
        <authorList>
            <person name="Voronova N.V."/>
            <person name="Shulinski R.S."/>
            <person name="Bandarenka Y.V."/>
            <person name="Zhorov D.G."/>
            <person name="Warner D."/>
        </authorList>
    </citation>
    <scope>NUCLEOTIDE SEQUENCE [LARGE SCALE GENOMIC DNA]</scope>
    <source>
        <strain evidence="2">180601</strain>
        <tissue evidence="2">Whole Body</tissue>
    </source>
</reference>
<dbReference type="AlphaFoldDB" id="A0A6G0Z3H2"/>
<evidence type="ECO:0000313" key="3">
    <source>
        <dbReference type="Proteomes" id="UP000478052"/>
    </source>
</evidence>
<dbReference type="EMBL" id="VUJU01001497">
    <property type="protein sequence ID" value="KAF0765034.1"/>
    <property type="molecule type" value="Genomic_DNA"/>
</dbReference>
<evidence type="ECO:0000313" key="2">
    <source>
        <dbReference type="EMBL" id="KAF0765034.1"/>
    </source>
</evidence>